<keyword evidence="3" id="KW-1185">Reference proteome</keyword>
<dbReference type="Proteomes" id="UP000051952">
    <property type="component" value="Unassembled WGS sequence"/>
</dbReference>
<gene>
    <name evidence="2" type="ORF">BSAL_56205</name>
</gene>
<proteinExistence type="predicted"/>
<organism evidence="2 3">
    <name type="scientific">Bodo saltans</name>
    <name type="common">Flagellated protozoan</name>
    <dbReference type="NCBI Taxonomy" id="75058"/>
    <lineage>
        <taxon>Eukaryota</taxon>
        <taxon>Discoba</taxon>
        <taxon>Euglenozoa</taxon>
        <taxon>Kinetoplastea</taxon>
        <taxon>Metakinetoplastina</taxon>
        <taxon>Eubodonida</taxon>
        <taxon>Bodonidae</taxon>
        <taxon>Bodo</taxon>
    </lineage>
</organism>
<reference evidence="3" key="1">
    <citation type="submission" date="2015-09" db="EMBL/GenBank/DDBJ databases">
        <authorList>
            <consortium name="Pathogen Informatics"/>
        </authorList>
    </citation>
    <scope>NUCLEOTIDE SEQUENCE [LARGE SCALE GENOMIC DNA]</scope>
    <source>
        <strain evidence="3">Lake Konstanz</strain>
    </source>
</reference>
<dbReference type="AlphaFoldDB" id="A0A0S4IJ85"/>
<dbReference type="EMBL" id="CYKH01000188">
    <property type="protein sequence ID" value="CUE76932.1"/>
    <property type="molecule type" value="Genomic_DNA"/>
</dbReference>
<feature type="region of interest" description="Disordered" evidence="1">
    <location>
        <begin position="328"/>
        <end position="358"/>
    </location>
</feature>
<evidence type="ECO:0000256" key="1">
    <source>
        <dbReference type="SAM" id="MobiDB-lite"/>
    </source>
</evidence>
<name>A0A0S4IJ85_BODSA</name>
<dbReference type="VEuPathDB" id="TriTrypDB:BSAL_56205"/>
<evidence type="ECO:0000313" key="3">
    <source>
        <dbReference type="Proteomes" id="UP000051952"/>
    </source>
</evidence>
<protein>
    <submittedName>
        <fullName evidence="2">Uncharacterized protein</fullName>
    </submittedName>
</protein>
<sequence>MVMSSGGSFFFFEPSPLSLSQRKTTVLEAMRVGKITPAVVGWLRLATNVQAPLGGLERFVSAGQHTLICGSQPPRRLEPQHTFISAAQLSPRRVERKFDALLLAQSSSGCAQWWSSHALVGTTDTADREVANVASIDRSHSRSRETTLPAITLFPTQAGNTPIALVDPLTCVRWLRWIKSIAGGGKGYIRPDGRAMPFGVDATSASCCCGLMSRSRGLHCSAELKRVLSSMDKQTLTTALIMSYSAIRQHDDVELESMIDHIVLKCADMGLANGILKDSLGILWHKRYVVFFSAAAKDLLIAVAQPTKAKYAHEDAMKGVTRVHTLHLLPPKNPPPQQGTVAAESGNQQGGDDEAKKKPRYEPFDVYSVKDGVEMLKNLEYDEVTKFVVHALMVYRGQVAACLNPQLHDFFKKGRL</sequence>
<evidence type="ECO:0000313" key="2">
    <source>
        <dbReference type="EMBL" id="CUE76932.1"/>
    </source>
</evidence>
<accession>A0A0S4IJ85</accession>